<dbReference type="Proteomes" id="UP000294508">
    <property type="component" value="Unassembled WGS sequence"/>
</dbReference>
<dbReference type="InterPro" id="IPR024072">
    <property type="entry name" value="DHFR-like_dom_sf"/>
</dbReference>
<evidence type="ECO:0000313" key="3">
    <source>
        <dbReference type="Proteomes" id="UP000294508"/>
    </source>
</evidence>
<dbReference type="EMBL" id="SLWN01000017">
    <property type="protein sequence ID" value="TCO17560.1"/>
    <property type="molecule type" value="Genomic_DNA"/>
</dbReference>
<dbReference type="GO" id="GO:0008703">
    <property type="term" value="F:5-amino-6-(5-phosphoribosylamino)uracil reductase activity"/>
    <property type="evidence" value="ECO:0007669"/>
    <property type="project" value="InterPro"/>
</dbReference>
<comment type="caution">
    <text evidence="2">The sequence shown here is derived from an EMBL/GenBank/DDBJ whole genome shotgun (WGS) entry which is preliminary data.</text>
</comment>
<dbReference type="Pfam" id="PF01872">
    <property type="entry name" value="RibD_C"/>
    <property type="match status" value="1"/>
</dbReference>
<dbReference type="AlphaFoldDB" id="A0A4V2RY40"/>
<organism evidence="2 3">
    <name type="scientific">Kribbella steppae</name>
    <dbReference type="NCBI Taxonomy" id="2512223"/>
    <lineage>
        <taxon>Bacteria</taxon>
        <taxon>Bacillati</taxon>
        <taxon>Actinomycetota</taxon>
        <taxon>Actinomycetes</taxon>
        <taxon>Propionibacteriales</taxon>
        <taxon>Kribbellaceae</taxon>
        <taxon>Kribbella</taxon>
    </lineage>
</organism>
<dbReference type="GO" id="GO:0009231">
    <property type="term" value="P:riboflavin biosynthetic process"/>
    <property type="evidence" value="ECO:0007669"/>
    <property type="project" value="InterPro"/>
</dbReference>
<dbReference type="RefSeq" id="WP_132214287.1">
    <property type="nucleotide sequence ID" value="NZ_SLWN01000017.1"/>
</dbReference>
<sequence length="207" mass="22313">MRNIVARLCMSEDGIVDRPEYWLPESGLTGVLDRLVTGAETVLLGRSTFEQYAASVARYHDAVVPLDRARKLVITSRPVIARPRTEVLQGDPHRVLRALKHVPGADIHVVGSVKLVRSLLRWRLIDEVSLLIHPVQAGFGTPLFGDRRALRLISMCAGGSGVLEASYLVDYAATATSSRSASAGRWGGTWSTASVATTASTAISTHA</sequence>
<evidence type="ECO:0000313" key="2">
    <source>
        <dbReference type="EMBL" id="TCO17560.1"/>
    </source>
</evidence>
<dbReference type="InterPro" id="IPR002734">
    <property type="entry name" value="RibDG_C"/>
</dbReference>
<feature type="domain" description="Bacterial bifunctional deaminase-reductase C-terminal" evidence="1">
    <location>
        <begin position="4"/>
        <end position="162"/>
    </location>
</feature>
<gene>
    <name evidence="2" type="ORF">EV652_11712</name>
</gene>
<dbReference type="PANTHER" id="PTHR38011:SF11">
    <property type="entry name" value="2,5-DIAMINO-6-RIBOSYLAMINO-4(3H)-PYRIMIDINONE 5'-PHOSPHATE REDUCTASE"/>
    <property type="match status" value="1"/>
</dbReference>
<reference evidence="2 3" key="1">
    <citation type="journal article" date="2015" name="Stand. Genomic Sci.">
        <title>Genomic Encyclopedia of Bacterial and Archaeal Type Strains, Phase III: the genomes of soil and plant-associated and newly described type strains.</title>
        <authorList>
            <person name="Whitman W.B."/>
            <person name="Woyke T."/>
            <person name="Klenk H.P."/>
            <person name="Zhou Y."/>
            <person name="Lilburn T.G."/>
            <person name="Beck B.J."/>
            <person name="De Vos P."/>
            <person name="Vandamme P."/>
            <person name="Eisen J.A."/>
            <person name="Garrity G."/>
            <person name="Hugenholtz P."/>
            <person name="Kyrpides N.C."/>
        </authorList>
    </citation>
    <scope>NUCLEOTIDE SEQUENCE [LARGE SCALE GENOMIC DNA]</scope>
    <source>
        <strain evidence="2 3">VKM Ac-2572</strain>
    </source>
</reference>
<dbReference type="SUPFAM" id="SSF53597">
    <property type="entry name" value="Dihydrofolate reductase-like"/>
    <property type="match status" value="1"/>
</dbReference>
<name>A0A4V2RY40_9ACTN</name>
<dbReference type="OrthoDB" id="3829421at2"/>
<keyword evidence="3" id="KW-1185">Reference proteome</keyword>
<protein>
    <submittedName>
        <fullName evidence="2">Dihydrofolate reductase</fullName>
    </submittedName>
</protein>
<dbReference type="PANTHER" id="PTHR38011">
    <property type="entry name" value="DIHYDROFOLATE REDUCTASE FAMILY PROTEIN (AFU_ORTHOLOGUE AFUA_8G06820)"/>
    <property type="match status" value="1"/>
</dbReference>
<dbReference type="Gene3D" id="3.40.430.10">
    <property type="entry name" value="Dihydrofolate Reductase, subunit A"/>
    <property type="match status" value="1"/>
</dbReference>
<dbReference type="InterPro" id="IPR050765">
    <property type="entry name" value="Riboflavin_Biosynth_HTPR"/>
</dbReference>
<accession>A0A4V2RY40</accession>
<proteinExistence type="predicted"/>
<evidence type="ECO:0000259" key="1">
    <source>
        <dbReference type="Pfam" id="PF01872"/>
    </source>
</evidence>